<dbReference type="eggNOG" id="KOG1188">
    <property type="taxonomic scope" value="Eukaryota"/>
</dbReference>
<evidence type="ECO:0000256" key="4">
    <source>
        <dbReference type="PROSITE-ProRule" id="PRU00221"/>
    </source>
</evidence>
<dbReference type="STRING" id="7918.ENSLOCP00000021808"/>
<name>W5NME9_LEPOC</name>
<dbReference type="EMBL" id="AHAT01003777">
    <property type="status" value="NOT_ANNOTATED_CDS"/>
    <property type="molecule type" value="Genomic_DNA"/>
</dbReference>
<reference evidence="6" key="2">
    <citation type="submission" date="2025-08" db="UniProtKB">
        <authorList>
            <consortium name="Ensembl"/>
        </authorList>
    </citation>
    <scope>IDENTIFICATION</scope>
</reference>
<dbReference type="PANTHER" id="PTHR22889">
    <property type="entry name" value="WD REPEAT-CONTAINING PROTEIN 89"/>
    <property type="match status" value="1"/>
</dbReference>
<organism evidence="6 7">
    <name type="scientific">Lepisosteus oculatus</name>
    <name type="common">Spotted gar</name>
    <dbReference type="NCBI Taxonomy" id="7918"/>
    <lineage>
        <taxon>Eukaryota</taxon>
        <taxon>Metazoa</taxon>
        <taxon>Chordata</taxon>
        <taxon>Craniata</taxon>
        <taxon>Vertebrata</taxon>
        <taxon>Euteleostomi</taxon>
        <taxon>Actinopterygii</taxon>
        <taxon>Neopterygii</taxon>
        <taxon>Holostei</taxon>
        <taxon>Semionotiformes</taxon>
        <taxon>Lepisosteidae</taxon>
        <taxon>Lepisosteus</taxon>
    </lineage>
</organism>
<dbReference type="OMA" id="PLGCEYV"/>
<dbReference type="PANTHER" id="PTHR22889:SF0">
    <property type="entry name" value="WD REPEAT-CONTAINING PROTEIN 89"/>
    <property type="match status" value="1"/>
</dbReference>
<dbReference type="OrthoDB" id="25131at2759"/>
<dbReference type="HOGENOM" id="CLU_037323_4_0_1"/>
<dbReference type="FunCoup" id="W5NME9">
    <property type="interactions" value="990"/>
</dbReference>
<dbReference type="Bgee" id="ENSLOCG00000017703">
    <property type="expression patterns" value="Expressed in ovary and 13 other cell types or tissues"/>
</dbReference>
<keyword evidence="3" id="KW-0677">Repeat</keyword>
<keyword evidence="2 4" id="KW-0853">WD repeat</keyword>
<dbReference type="InterPro" id="IPR001680">
    <property type="entry name" value="WD40_rpt"/>
</dbReference>
<dbReference type="Ensembl" id="ENSLOCT00000021845.1">
    <property type="protein sequence ID" value="ENSLOCP00000021808.1"/>
    <property type="gene ID" value="ENSLOCG00000017703.1"/>
</dbReference>
<dbReference type="AlphaFoldDB" id="W5NME9"/>
<protein>
    <recommendedName>
        <fullName evidence="1">WD repeat-containing protein 89</fullName>
    </recommendedName>
</protein>
<dbReference type="InterPro" id="IPR015943">
    <property type="entry name" value="WD40/YVTN_repeat-like_dom_sf"/>
</dbReference>
<dbReference type="GeneTree" id="ENSGT00390000006996"/>
<dbReference type="GeneID" id="102683730"/>
<evidence type="ECO:0000256" key="1">
    <source>
        <dbReference type="ARBA" id="ARBA00021125"/>
    </source>
</evidence>
<evidence type="ECO:0000256" key="3">
    <source>
        <dbReference type="ARBA" id="ARBA00022737"/>
    </source>
</evidence>
<dbReference type="InParanoid" id="W5NME9"/>
<dbReference type="Proteomes" id="UP000018468">
    <property type="component" value="Linkage group LG7"/>
</dbReference>
<accession>W5NME9</accession>
<evidence type="ECO:0000313" key="6">
    <source>
        <dbReference type="Ensembl" id="ENSLOCP00000021808.1"/>
    </source>
</evidence>
<feature type="region of interest" description="Disordered" evidence="5">
    <location>
        <begin position="358"/>
        <end position="387"/>
    </location>
</feature>
<reference evidence="6" key="3">
    <citation type="submission" date="2025-09" db="UniProtKB">
        <authorList>
            <consortium name="Ensembl"/>
        </authorList>
    </citation>
    <scope>IDENTIFICATION</scope>
</reference>
<dbReference type="SMART" id="SM00320">
    <property type="entry name" value="WD40"/>
    <property type="match status" value="5"/>
</dbReference>
<dbReference type="CTD" id="112840"/>
<feature type="compositionally biased region" description="Basic and acidic residues" evidence="5">
    <location>
        <begin position="376"/>
        <end position="387"/>
    </location>
</feature>
<feature type="repeat" description="WD" evidence="4">
    <location>
        <begin position="66"/>
        <end position="108"/>
    </location>
</feature>
<feature type="repeat" description="WD" evidence="4">
    <location>
        <begin position="166"/>
        <end position="208"/>
    </location>
</feature>
<dbReference type="SUPFAM" id="SSF50978">
    <property type="entry name" value="WD40 repeat-like"/>
    <property type="match status" value="1"/>
</dbReference>
<evidence type="ECO:0000313" key="7">
    <source>
        <dbReference type="Proteomes" id="UP000018468"/>
    </source>
</evidence>
<evidence type="ECO:0000256" key="5">
    <source>
        <dbReference type="SAM" id="MobiDB-lite"/>
    </source>
</evidence>
<dbReference type="PROSITE" id="PS50082">
    <property type="entry name" value="WD_REPEATS_2"/>
    <property type="match status" value="3"/>
</dbReference>
<evidence type="ECO:0000256" key="2">
    <source>
        <dbReference type="ARBA" id="ARBA00022574"/>
    </source>
</evidence>
<keyword evidence="7" id="KW-1185">Reference proteome</keyword>
<sequence length="387" mass="40896">MERLEVAFAALAIARRAEPMAEPTYLLELACAERAAGSADQLVAVSCSDCSIRLHHGHTLRLLGRCSGHGGPVCGVRFAPASGSLLFSGSADGTARCWDARSPGSAAVQVFRGCSAHAFCSFDVSPSGAVLCAGTERLEEDSFLVFWDARMAGSGAGGGAPLGVYSESHSDDVTQVRFHPRDPDRLASGSTDGLVNVFDIRRGSEEEALLGTCNSESSVSRVCWAGRGYGQLLCLSHDEGVYLWDTARLDTEEPLTLLSSPRAREAAPIDGGGPLDYFIGGAWLEAEEKLLVLGGTHRGDLYLLDCGPGGLKQVCALRGGHSATVRCFHWDPEGGALLTGGEDAQLLLWKPGAVELSSDKRSSLKSAPALRHKARARDIGSGKREKK</sequence>
<proteinExistence type="predicted"/>
<dbReference type="PROSITE" id="PS50294">
    <property type="entry name" value="WD_REPEATS_REGION"/>
    <property type="match status" value="3"/>
</dbReference>
<dbReference type="Pfam" id="PF00400">
    <property type="entry name" value="WD40"/>
    <property type="match status" value="3"/>
</dbReference>
<feature type="repeat" description="WD" evidence="4">
    <location>
        <begin position="318"/>
        <end position="350"/>
    </location>
</feature>
<reference evidence="7" key="1">
    <citation type="submission" date="2011-12" db="EMBL/GenBank/DDBJ databases">
        <title>The Draft Genome of Lepisosteus oculatus.</title>
        <authorList>
            <consortium name="The Broad Institute Genome Assembly &amp; Analysis Group"/>
            <consortium name="Computational R&amp;D Group"/>
            <consortium name="and Sequencing Platform"/>
            <person name="Di Palma F."/>
            <person name="Alfoldi J."/>
            <person name="Johnson J."/>
            <person name="Berlin A."/>
            <person name="Gnerre S."/>
            <person name="Jaffe D."/>
            <person name="MacCallum I."/>
            <person name="Young S."/>
            <person name="Walker B.J."/>
            <person name="Lander E.S."/>
            <person name="Lindblad-Toh K."/>
        </authorList>
    </citation>
    <scope>NUCLEOTIDE SEQUENCE [LARGE SCALE GENOMIC DNA]</scope>
</reference>
<dbReference type="InterPro" id="IPR036322">
    <property type="entry name" value="WD40_repeat_dom_sf"/>
</dbReference>
<dbReference type="InterPro" id="IPR039328">
    <property type="entry name" value="WDR89"/>
</dbReference>
<dbReference type="KEGG" id="loc:102683730"/>
<dbReference type="Gene3D" id="2.130.10.10">
    <property type="entry name" value="YVTN repeat-like/Quinoprotein amine dehydrogenase"/>
    <property type="match status" value="3"/>
</dbReference>